<dbReference type="Proteomes" id="UP000050525">
    <property type="component" value="Unassembled WGS sequence"/>
</dbReference>
<protein>
    <submittedName>
        <fullName evidence="1">Uncharacterized protein</fullName>
    </submittedName>
</protein>
<organism evidence="1 2">
    <name type="scientific">Alligator mississippiensis</name>
    <name type="common">American alligator</name>
    <dbReference type="NCBI Taxonomy" id="8496"/>
    <lineage>
        <taxon>Eukaryota</taxon>
        <taxon>Metazoa</taxon>
        <taxon>Chordata</taxon>
        <taxon>Craniata</taxon>
        <taxon>Vertebrata</taxon>
        <taxon>Euteleostomi</taxon>
        <taxon>Archelosauria</taxon>
        <taxon>Archosauria</taxon>
        <taxon>Crocodylia</taxon>
        <taxon>Alligatoridae</taxon>
        <taxon>Alligatorinae</taxon>
        <taxon>Alligator</taxon>
    </lineage>
</organism>
<dbReference type="AlphaFoldDB" id="A0A151P6N6"/>
<name>A0A151P6N6_ALLMI</name>
<comment type="caution">
    <text evidence="1">The sequence shown here is derived from an EMBL/GenBank/DDBJ whole genome shotgun (WGS) entry which is preliminary data.</text>
</comment>
<dbReference type="EMBL" id="AKHW03000678">
    <property type="protein sequence ID" value="KYO44736.1"/>
    <property type="molecule type" value="Genomic_DNA"/>
</dbReference>
<sequence>MKNLTVIPQSISPSPHQRGERTAKLEETVLQCQEPVDFGIRLIHCWHVWAAWFLVGPIQSGDIRSPLLCFRNTPCCWKLNHDMTSPSLDKARNVHYRLGHTYKETVSPLDRPKYKREWRVRRSDEELYDTSE</sequence>
<evidence type="ECO:0000313" key="1">
    <source>
        <dbReference type="EMBL" id="KYO44736.1"/>
    </source>
</evidence>
<proteinExistence type="predicted"/>
<evidence type="ECO:0000313" key="2">
    <source>
        <dbReference type="Proteomes" id="UP000050525"/>
    </source>
</evidence>
<gene>
    <name evidence="1" type="ORF">Y1Q_0016849</name>
</gene>
<accession>A0A151P6N6</accession>
<reference evidence="1 2" key="1">
    <citation type="journal article" date="2012" name="Genome Biol.">
        <title>Sequencing three crocodilian genomes to illuminate the evolution of archosaurs and amniotes.</title>
        <authorList>
            <person name="St John J.A."/>
            <person name="Braun E.L."/>
            <person name="Isberg S.R."/>
            <person name="Miles L.G."/>
            <person name="Chong A.Y."/>
            <person name="Gongora J."/>
            <person name="Dalzell P."/>
            <person name="Moran C."/>
            <person name="Bed'hom B."/>
            <person name="Abzhanov A."/>
            <person name="Burgess S.C."/>
            <person name="Cooksey A.M."/>
            <person name="Castoe T.A."/>
            <person name="Crawford N.G."/>
            <person name="Densmore L.D."/>
            <person name="Drew J.C."/>
            <person name="Edwards S.V."/>
            <person name="Faircloth B.C."/>
            <person name="Fujita M.K."/>
            <person name="Greenwold M.J."/>
            <person name="Hoffmann F.G."/>
            <person name="Howard J.M."/>
            <person name="Iguchi T."/>
            <person name="Janes D.E."/>
            <person name="Khan S.Y."/>
            <person name="Kohno S."/>
            <person name="de Koning A.J."/>
            <person name="Lance S.L."/>
            <person name="McCarthy F.M."/>
            <person name="McCormack J.E."/>
            <person name="Merchant M.E."/>
            <person name="Peterson D.G."/>
            <person name="Pollock D.D."/>
            <person name="Pourmand N."/>
            <person name="Raney B.J."/>
            <person name="Roessler K.A."/>
            <person name="Sanford J.R."/>
            <person name="Sawyer R.H."/>
            <person name="Schmidt C.J."/>
            <person name="Triplett E.W."/>
            <person name="Tuberville T.D."/>
            <person name="Venegas-Anaya M."/>
            <person name="Howard J.T."/>
            <person name="Jarvis E.D."/>
            <person name="Guillette L.J.Jr."/>
            <person name="Glenn T.C."/>
            <person name="Green R.E."/>
            <person name="Ray D.A."/>
        </authorList>
    </citation>
    <scope>NUCLEOTIDE SEQUENCE [LARGE SCALE GENOMIC DNA]</scope>
    <source>
        <strain evidence="1">KSC_2009_1</strain>
    </source>
</reference>
<keyword evidence="2" id="KW-1185">Reference proteome</keyword>